<feature type="transmembrane region" description="Helical" evidence="5">
    <location>
        <begin position="132"/>
        <end position="151"/>
    </location>
</feature>
<evidence type="ECO:0000256" key="4">
    <source>
        <dbReference type="ARBA" id="ARBA00023136"/>
    </source>
</evidence>
<evidence type="ECO:0000313" key="7">
    <source>
        <dbReference type="Proteomes" id="UP000176420"/>
    </source>
</evidence>
<dbReference type="GO" id="GO:0012505">
    <property type="term" value="C:endomembrane system"/>
    <property type="evidence" value="ECO:0007669"/>
    <property type="project" value="UniProtKB-SubCell"/>
</dbReference>
<dbReference type="InterPro" id="IPR008217">
    <property type="entry name" value="Ccc1_fam"/>
</dbReference>
<keyword evidence="4 5" id="KW-0472">Membrane</keyword>
<comment type="subcellular location">
    <subcellularLocation>
        <location evidence="1">Endomembrane system</location>
        <topology evidence="1">Multi-pass membrane protein</topology>
    </subcellularLocation>
</comment>
<keyword evidence="2 5" id="KW-0812">Transmembrane</keyword>
<proteinExistence type="predicted"/>
<organism evidence="6 7">
    <name type="scientific">Candidatus Kerfeldbacteria bacterium RIFOXYB2_FULL_38_14</name>
    <dbReference type="NCBI Taxonomy" id="1798547"/>
    <lineage>
        <taxon>Bacteria</taxon>
        <taxon>Candidatus Kerfeldiibacteriota</taxon>
    </lineage>
</organism>
<evidence type="ECO:0008006" key="8">
    <source>
        <dbReference type="Google" id="ProtNLM"/>
    </source>
</evidence>
<protein>
    <recommendedName>
        <fullName evidence="8">VIT family protein</fullName>
    </recommendedName>
</protein>
<accession>A0A1G2B8U0</accession>
<reference evidence="6 7" key="1">
    <citation type="journal article" date="2016" name="Nat. Commun.">
        <title>Thousands of microbial genomes shed light on interconnected biogeochemical processes in an aquifer system.</title>
        <authorList>
            <person name="Anantharaman K."/>
            <person name="Brown C.T."/>
            <person name="Hug L.A."/>
            <person name="Sharon I."/>
            <person name="Castelle C.J."/>
            <person name="Probst A.J."/>
            <person name="Thomas B.C."/>
            <person name="Singh A."/>
            <person name="Wilkins M.J."/>
            <person name="Karaoz U."/>
            <person name="Brodie E.L."/>
            <person name="Williams K.H."/>
            <person name="Hubbard S.S."/>
            <person name="Banfield J.F."/>
        </authorList>
    </citation>
    <scope>NUCLEOTIDE SEQUENCE [LARGE SCALE GENOMIC DNA]</scope>
</reference>
<sequence length="159" mass="17410">MKNSIKKGLGFGLTSGIITTLGMIVGLNSSTHSQAVVIGGVLIIAIADAMSDALGVHISEESENHHTTKEIWESTLATFFSKFIFAITFIVPILLFSLNIAIIISVIWGLSLIMIFSYYISKQEKETKAFSVIFEHLFIAILVVIATNYLGKIINNIFV</sequence>
<feature type="transmembrane region" description="Helical" evidence="5">
    <location>
        <begin position="100"/>
        <end position="120"/>
    </location>
</feature>
<evidence type="ECO:0000256" key="3">
    <source>
        <dbReference type="ARBA" id="ARBA00022989"/>
    </source>
</evidence>
<feature type="transmembrane region" description="Helical" evidence="5">
    <location>
        <begin position="76"/>
        <end position="94"/>
    </location>
</feature>
<evidence type="ECO:0000256" key="2">
    <source>
        <dbReference type="ARBA" id="ARBA00022692"/>
    </source>
</evidence>
<evidence type="ECO:0000313" key="6">
    <source>
        <dbReference type="EMBL" id="OGY85638.1"/>
    </source>
</evidence>
<dbReference type="Pfam" id="PF01988">
    <property type="entry name" value="VIT1"/>
    <property type="match status" value="1"/>
</dbReference>
<dbReference type="EMBL" id="MHKI01000030">
    <property type="protein sequence ID" value="OGY85638.1"/>
    <property type="molecule type" value="Genomic_DNA"/>
</dbReference>
<dbReference type="CDD" id="cd01059">
    <property type="entry name" value="CCC1_like"/>
    <property type="match status" value="1"/>
</dbReference>
<gene>
    <name evidence="6" type="ORF">A2319_02640</name>
</gene>
<name>A0A1G2B8U0_9BACT</name>
<dbReference type="Proteomes" id="UP000176420">
    <property type="component" value="Unassembled WGS sequence"/>
</dbReference>
<dbReference type="GO" id="GO:0030026">
    <property type="term" value="P:intracellular manganese ion homeostasis"/>
    <property type="evidence" value="ECO:0007669"/>
    <property type="project" value="InterPro"/>
</dbReference>
<evidence type="ECO:0000256" key="5">
    <source>
        <dbReference type="SAM" id="Phobius"/>
    </source>
</evidence>
<comment type="caution">
    <text evidence="6">The sequence shown here is derived from an EMBL/GenBank/DDBJ whole genome shotgun (WGS) entry which is preliminary data.</text>
</comment>
<dbReference type="GO" id="GO:0005384">
    <property type="term" value="F:manganese ion transmembrane transporter activity"/>
    <property type="evidence" value="ECO:0007669"/>
    <property type="project" value="InterPro"/>
</dbReference>
<dbReference type="AlphaFoldDB" id="A0A1G2B8U0"/>
<keyword evidence="3 5" id="KW-1133">Transmembrane helix</keyword>
<feature type="transmembrane region" description="Helical" evidence="5">
    <location>
        <begin position="9"/>
        <end position="29"/>
    </location>
</feature>
<evidence type="ECO:0000256" key="1">
    <source>
        <dbReference type="ARBA" id="ARBA00004127"/>
    </source>
</evidence>
<feature type="transmembrane region" description="Helical" evidence="5">
    <location>
        <begin position="35"/>
        <end position="55"/>
    </location>
</feature>